<proteinExistence type="inferred from homology"/>
<accession>A0AA38FKI6</accession>
<dbReference type="PANTHER" id="PTHR22835">
    <property type="entry name" value="ZINC FINGER FYVE DOMAIN CONTAINING PROTEIN"/>
    <property type="match status" value="1"/>
</dbReference>
<feature type="chain" id="PRO_5041454568" description="GDSL esterase/lipase" evidence="5">
    <location>
        <begin position="22"/>
        <end position="394"/>
    </location>
</feature>
<evidence type="ECO:0000313" key="7">
    <source>
        <dbReference type="Proteomes" id="UP000824469"/>
    </source>
</evidence>
<dbReference type="SUPFAM" id="SSF52266">
    <property type="entry name" value="SGNH hydrolase"/>
    <property type="match status" value="1"/>
</dbReference>
<evidence type="ECO:0000256" key="1">
    <source>
        <dbReference type="ARBA" id="ARBA00008668"/>
    </source>
</evidence>
<dbReference type="InterPro" id="IPR036514">
    <property type="entry name" value="SGNH_hydro_sf"/>
</dbReference>
<evidence type="ECO:0000256" key="5">
    <source>
        <dbReference type="SAM" id="SignalP"/>
    </source>
</evidence>
<dbReference type="InterPro" id="IPR035669">
    <property type="entry name" value="SGNH_plant_lipase-like"/>
</dbReference>
<name>A0AA38FKI6_TAXCH</name>
<keyword evidence="4" id="KW-0325">Glycoprotein</keyword>
<dbReference type="GO" id="GO:0016788">
    <property type="term" value="F:hydrolase activity, acting on ester bonds"/>
    <property type="evidence" value="ECO:0007669"/>
    <property type="project" value="InterPro"/>
</dbReference>
<reference evidence="6 7" key="1">
    <citation type="journal article" date="2021" name="Nat. Plants">
        <title>The Taxus genome provides insights into paclitaxel biosynthesis.</title>
        <authorList>
            <person name="Xiong X."/>
            <person name="Gou J."/>
            <person name="Liao Q."/>
            <person name="Li Y."/>
            <person name="Zhou Q."/>
            <person name="Bi G."/>
            <person name="Li C."/>
            <person name="Du R."/>
            <person name="Wang X."/>
            <person name="Sun T."/>
            <person name="Guo L."/>
            <person name="Liang H."/>
            <person name="Lu P."/>
            <person name="Wu Y."/>
            <person name="Zhang Z."/>
            <person name="Ro D.K."/>
            <person name="Shang Y."/>
            <person name="Huang S."/>
            <person name="Yan J."/>
        </authorList>
    </citation>
    <scope>NUCLEOTIDE SEQUENCE [LARGE SCALE GENOMIC DNA]</scope>
    <source>
        <strain evidence="6">Ta-2019</strain>
    </source>
</reference>
<keyword evidence="7" id="KW-1185">Reference proteome</keyword>
<evidence type="ECO:0000256" key="3">
    <source>
        <dbReference type="ARBA" id="ARBA00022801"/>
    </source>
</evidence>
<keyword evidence="3" id="KW-0378">Hydrolase</keyword>
<dbReference type="OMA" id="KAFANCI"/>
<sequence length="394" mass="43563">MKLLQALGILCAIVLVPPCLCGGQHVSNCTSNSTSEPALCFTTLFQFGASLFDTGNAAIAFPRQAFQPTRPPYGSTFPGYPAGRFSDGKLIIDYLADAFKLEPLYPFLESVEQTNGGGRDYRGGVCFSVALATALSTEELRASGILRQNITLNPLTSDVQFRWFQSFRKRVFESGTKSTGKLSALLPKEDEMANALYLPGEFGVNDYRVGLLSGVSVAELKKKVPLVVLKIVHLIKKLHGVGARNFLVIGVPPQGCSPFYLTMVNGTKDRFNCLAHVNTIHRLHDKKLKMALRKLRRELVDSNIMFADYYGAFMSVLKHPAKYGMKVRNVACCGGGGEYNYNPRAVCGTESSRRCSDPHRHVYWDDFHPTDELNKIIARKFTSGQYVEPLKVSL</sequence>
<evidence type="ECO:0008006" key="8">
    <source>
        <dbReference type="Google" id="ProtNLM"/>
    </source>
</evidence>
<organism evidence="6 7">
    <name type="scientific">Taxus chinensis</name>
    <name type="common">Chinese yew</name>
    <name type="synonym">Taxus wallichiana var. chinensis</name>
    <dbReference type="NCBI Taxonomy" id="29808"/>
    <lineage>
        <taxon>Eukaryota</taxon>
        <taxon>Viridiplantae</taxon>
        <taxon>Streptophyta</taxon>
        <taxon>Embryophyta</taxon>
        <taxon>Tracheophyta</taxon>
        <taxon>Spermatophyta</taxon>
        <taxon>Pinopsida</taxon>
        <taxon>Pinidae</taxon>
        <taxon>Conifers II</taxon>
        <taxon>Cupressales</taxon>
        <taxon>Taxaceae</taxon>
        <taxon>Taxus</taxon>
    </lineage>
</organism>
<dbReference type="CDD" id="cd01837">
    <property type="entry name" value="SGNH_plant_lipase_like"/>
    <property type="match status" value="1"/>
</dbReference>
<protein>
    <recommendedName>
        <fullName evidence="8">GDSL esterase/lipase</fullName>
    </recommendedName>
</protein>
<dbReference type="Proteomes" id="UP000824469">
    <property type="component" value="Unassembled WGS sequence"/>
</dbReference>
<dbReference type="PANTHER" id="PTHR22835:SF659">
    <property type="entry name" value="GDSL LIPASE_ACYLHYDROLASE, PUTATIVE (AFU_ORTHOLOGUE AFUA_2G00510)-RELATED"/>
    <property type="match status" value="1"/>
</dbReference>
<dbReference type="Pfam" id="PF00657">
    <property type="entry name" value="Lipase_GDSL"/>
    <property type="match status" value="1"/>
</dbReference>
<gene>
    <name evidence="6" type="ORF">KI387_010226</name>
</gene>
<comment type="similarity">
    <text evidence="1">Belongs to the 'GDSL' lipolytic enzyme family.</text>
</comment>
<keyword evidence="2 5" id="KW-0732">Signal</keyword>
<evidence type="ECO:0000256" key="2">
    <source>
        <dbReference type="ARBA" id="ARBA00022729"/>
    </source>
</evidence>
<dbReference type="AlphaFoldDB" id="A0AA38FKI6"/>
<evidence type="ECO:0000313" key="6">
    <source>
        <dbReference type="EMBL" id="KAH9305822.1"/>
    </source>
</evidence>
<dbReference type="Gene3D" id="3.40.50.1110">
    <property type="entry name" value="SGNH hydrolase"/>
    <property type="match status" value="1"/>
</dbReference>
<feature type="non-terminal residue" evidence="6">
    <location>
        <position position="394"/>
    </location>
</feature>
<dbReference type="InterPro" id="IPR001087">
    <property type="entry name" value="GDSL"/>
</dbReference>
<comment type="caution">
    <text evidence="6">The sequence shown here is derived from an EMBL/GenBank/DDBJ whole genome shotgun (WGS) entry which is preliminary data.</text>
</comment>
<dbReference type="EMBL" id="JAHRHJ020000008">
    <property type="protein sequence ID" value="KAH9305822.1"/>
    <property type="molecule type" value="Genomic_DNA"/>
</dbReference>
<evidence type="ECO:0000256" key="4">
    <source>
        <dbReference type="ARBA" id="ARBA00023180"/>
    </source>
</evidence>
<feature type="signal peptide" evidence="5">
    <location>
        <begin position="1"/>
        <end position="21"/>
    </location>
</feature>